<gene>
    <name evidence="2" type="ORF">IW245_002799</name>
</gene>
<reference evidence="2" key="1">
    <citation type="submission" date="2020-11" db="EMBL/GenBank/DDBJ databases">
        <title>Sequencing the genomes of 1000 actinobacteria strains.</title>
        <authorList>
            <person name="Klenk H.-P."/>
        </authorList>
    </citation>
    <scope>NUCLEOTIDE SEQUENCE</scope>
    <source>
        <strain evidence="2">DSM 45356</strain>
    </source>
</reference>
<proteinExistence type="predicted"/>
<evidence type="ECO:0000256" key="1">
    <source>
        <dbReference type="SAM" id="Phobius"/>
    </source>
</evidence>
<keyword evidence="1" id="KW-0472">Membrane</keyword>
<feature type="transmembrane region" description="Helical" evidence="1">
    <location>
        <begin position="133"/>
        <end position="160"/>
    </location>
</feature>
<dbReference type="RefSeq" id="WP_197003558.1">
    <property type="nucleotide sequence ID" value="NZ_BONS01000016.1"/>
</dbReference>
<sequence>MSVQVLAEEPPAFAPRSGLWLFVRHLLAATVTVVVVMALWAVVSAPFVAVFLIDDSFSVSEYAGAALWVAGWVCLATLAVMPVALGLERIVLRGGRGWTVTAAILPVALCVGIAAGVVALFKLTDAPGAYHAVALAVFGMLLLVIYWPTVWALNLASYVLRRVRRAWRLRRATVGRPVATVR</sequence>
<protein>
    <submittedName>
        <fullName evidence="2">Uncharacterized protein</fullName>
    </submittedName>
</protein>
<accession>A0A8J7KFT9</accession>
<organism evidence="2 3">
    <name type="scientific">Longispora fulva</name>
    <dbReference type="NCBI Taxonomy" id="619741"/>
    <lineage>
        <taxon>Bacteria</taxon>
        <taxon>Bacillati</taxon>
        <taxon>Actinomycetota</taxon>
        <taxon>Actinomycetes</taxon>
        <taxon>Micromonosporales</taxon>
        <taxon>Micromonosporaceae</taxon>
        <taxon>Longispora</taxon>
    </lineage>
</organism>
<feature type="transmembrane region" description="Helical" evidence="1">
    <location>
        <begin position="99"/>
        <end position="121"/>
    </location>
</feature>
<name>A0A8J7KFT9_9ACTN</name>
<keyword evidence="1" id="KW-0812">Transmembrane</keyword>
<dbReference type="Proteomes" id="UP000622552">
    <property type="component" value="Unassembled WGS sequence"/>
</dbReference>
<keyword evidence="3" id="KW-1185">Reference proteome</keyword>
<keyword evidence="1" id="KW-1133">Transmembrane helix</keyword>
<feature type="transmembrane region" description="Helical" evidence="1">
    <location>
        <begin position="65"/>
        <end position="87"/>
    </location>
</feature>
<comment type="caution">
    <text evidence="2">The sequence shown here is derived from an EMBL/GenBank/DDBJ whole genome shotgun (WGS) entry which is preliminary data.</text>
</comment>
<feature type="transmembrane region" description="Helical" evidence="1">
    <location>
        <begin position="26"/>
        <end position="53"/>
    </location>
</feature>
<evidence type="ECO:0000313" key="2">
    <source>
        <dbReference type="EMBL" id="MBG6136605.1"/>
    </source>
</evidence>
<dbReference type="AlphaFoldDB" id="A0A8J7KFT9"/>
<dbReference type="EMBL" id="JADOUF010000001">
    <property type="protein sequence ID" value="MBG6136605.1"/>
    <property type="molecule type" value="Genomic_DNA"/>
</dbReference>
<evidence type="ECO:0000313" key="3">
    <source>
        <dbReference type="Proteomes" id="UP000622552"/>
    </source>
</evidence>